<evidence type="ECO:0000313" key="2">
    <source>
        <dbReference type="Proteomes" id="UP001556098"/>
    </source>
</evidence>
<dbReference type="CDD" id="cd07909">
    <property type="entry name" value="YciF"/>
    <property type="match status" value="1"/>
</dbReference>
<dbReference type="InterPro" id="IPR009078">
    <property type="entry name" value="Ferritin-like_SF"/>
</dbReference>
<dbReference type="PANTHER" id="PTHR30565:SF9">
    <property type="entry name" value="PROTEIN YCIF"/>
    <property type="match status" value="1"/>
</dbReference>
<dbReference type="InterPro" id="IPR012347">
    <property type="entry name" value="Ferritin-like"/>
</dbReference>
<dbReference type="SUPFAM" id="SSF47240">
    <property type="entry name" value="Ferritin-like"/>
    <property type="match status" value="1"/>
</dbReference>
<proteinExistence type="predicted"/>
<gene>
    <name evidence="1" type="ORF">AB2B41_22440</name>
</gene>
<organism evidence="1 2">
    <name type="scientific">Sulfitobacter sediminis</name>
    <dbReference type="NCBI Taxonomy" id="3234186"/>
    <lineage>
        <taxon>Bacteria</taxon>
        <taxon>Pseudomonadati</taxon>
        <taxon>Pseudomonadota</taxon>
        <taxon>Alphaproteobacteria</taxon>
        <taxon>Rhodobacterales</taxon>
        <taxon>Roseobacteraceae</taxon>
        <taxon>Sulfitobacter</taxon>
    </lineage>
</organism>
<dbReference type="Proteomes" id="UP001556098">
    <property type="component" value="Unassembled WGS sequence"/>
</dbReference>
<dbReference type="Gene3D" id="1.20.1260.10">
    <property type="match status" value="1"/>
</dbReference>
<accession>A0ABV3RV13</accession>
<protein>
    <submittedName>
        <fullName evidence="1">Ferritin-like domain-containing protein</fullName>
    </submittedName>
</protein>
<sequence>MALHNLKDVYQDQLQDLYSACKQSLEATTALGRAATDKELSEALIAGANGITTGMDKLKSLCATHGIDPEGEHCRGMEGLVKEAQAHALDADFGDDATRDAMIITQYQRMVHYALAGYGCLVAFANRLGLDEDAAVLEKQLDETYDGDRRMTAIATEGGVNKKAA</sequence>
<dbReference type="InterPro" id="IPR010287">
    <property type="entry name" value="DUF892_YciF-like"/>
</dbReference>
<dbReference type="PANTHER" id="PTHR30565">
    <property type="entry name" value="PROTEIN YCIF"/>
    <property type="match status" value="1"/>
</dbReference>
<keyword evidence="2" id="KW-1185">Reference proteome</keyword>
<evidence type="ECO:0000313" key="1">
    <source>
        <dbReference type="EMBL" id="MEW9922367.1"/>
    </source>
</evidence>
<dbReference type="EMBL" id="JBFNXX010000049">
    <property type="protein sequence ID" value="MEW9922367.1"/>
    <property type="molecule type" value="Genomic_DNA"/>
</dbReference>
<name>A0ABV3RV13_9RHOB</name>
<dbReference type="Pfam" id="PF05974">
    <property type="entry name" value="DUF892"/>
    <property type="match status" value="1"/>
</dbReference>
<reference evidence="1 2" key="1">
    <citation type="submission" date="2024-07" db="EMBL/GenBank/DDBJ databases">
        <title>Marimonas sp.nov., isolated from tidal-flat sediment.</title>
        <authorList>
            <person name="Jayan J.N."/>
            <person name="Lee S.S."/>
        </authorList>
    </citation>
    <scope>NUCLEOTIDE SEQUENCE [LARGE SCALE GENOMIC DNA]</scope>
    <source>
        <strain evidence="1 2">MJW-29</strain>
    </source>
</reference>
<dbReference type="RefSeq" id="WP_367880058.1">
    <property type="nucleotide sequence ID" value="NZ_JBFNXX010000049.1"/>
</dbReference>
<dbReference type="InterPro" id="IPR047114">
    <property type="entry name" value="YciF"/>
</dbReference>
<comment type="caution">
    <text evidence="1">The sequence shown here is derived from an EMBL/GenBank/DDBJ whole genome shotgun (WGS) entry which is preliminary data.</text>
</comment>